<dbReference type="GO" id="GO:0003677">
    <property type="term" value="F:DNA binding"/>
    <property type="evidence" value="ECO:0007669"/>
    <property type="project" value="UniProtKB-UniRule"/>
</dbReference>
<name>A0A9E2NKR1_9FIRM</name>
<accession>A0A9E2NKR1</accession>
<evidence type="ECO:0000256" key="2">
    <source>
        <dbReference type="HAMAP-Rule" id="MF_00274"/>
    </source>
</evidence>
<dbReference type="InterPro" id="IPR004401">
    <property type="entry name" value="YbaB/EbfC"/>
</dbReference>
<feature type="compositionally biased region" description="Low complexity" evidence="3">
    <location>
        <begin position="10"/>
        <end position="28"/>
    </location>
</feature>
<dbReference type="InterPro" id="IPR036894">
    <property type="entry name" value="YbaB-like_sf"/>
</dbReference>
<evidence type="ECO:0000313" key="5">
    <source>
        <dbReference type="Proteomes" id="UP000824229"/>
    </source>
</evidence>
<dbReference type="PIRSF" id="PIRSF004555">
    <property type="entry name" value="UCP004555"/>
    <property type="match status" value="1"/>
</dbReference>
<comment type="subcellular location">
    <subcellularLocation>
        <location evidence="2">Cytoplasm</location>
        <location evidence="2">Nucleoid</location>
    </subcellularLocation>
</comment>
<reference evidence="4" key="2">
    <citation type="submission" date="2021-04" db="EMBL/GenBank/DDBJ databases">
        <authorList>
            <person name="Gilroy R."/>
        </authorList>
    </citation>
    <scope>NUCLEOTIDE SEQUENCE</scope>
    <source>
        <strain evidence="4">B5-657</strain>
    </source>
</reference>
<dbReference type="GO" id="GO:0005829">
    <property type="term" value="C:cytosol"/>
    <property type="evidence" value="ECO:0007669"/>
    <property type="project" value="TreeGrafter"/>
</dbReference>
<dbReference type="Proteomes" id="UP000824229">
    <property type="component" value="Unassembled WGS sequence"/>
</dbReference>
<dbReference type="PANTHER" id="PTHR33449">
    <property type="entry name" value="NUCLEOID-ASSOCIATED PROTEIN YBAB"/>
    <property type="match status" value="1"/>
</dbReference>
<keyword evidence="1 2" id="KW-0238">DNA-binding</keyword>
<sequence length="109" mass="11872">MRNFGGMPNMQQLMKQAQKMQRQMEQAQAELETKELTATAGGGVVEVVITGKKEIKSIKIDPEVVDPEDVESLEDLVLVAVNEAIRQADELSQKEMGKLTGGLPTGGLF</sequence>
<dbReference type="Gene3D" id="3.30.1310.10">
    <property type="entry name" value="Nucleoid-associated protein YbaB-like domain"/>
    <property type="match status" value="1"/>
</dbReference>
<feature type="region of interest" description="Disordered" evidence="3">
    <location>
        <begin position="1"/>
        <end position="28"/>
    </location>
</feature>
<comment type="function">
    <text evidence="2">Binds to DNA and alters its conformation. May be involved in regulation of gene expression, nucleoid organization and DNA protection.</text>
</comment>
<dbReference type="GO" id="GO:0043590">
    <property type="term" value="C:bacterial nucleoid"/>
    <property type="evidence" value="ECO:0007669"/>
    <property type="project" value="UniProtKB-UniRule"/>
</dbReference>
<dbReference type="HAMAP" id="MF_00274">
    <property type="entry name" value="DNA_YbaB_EbfC"/>
    <property type="match status" value="1"/>
</dbReference>
<organism evidence="4 5">
    <name type="scientific">Candidatus Cellulosilyticum pullistercoris</name>
    <dbReference type="NCBI Taxonomy" id="2838521"/>
    <lineage>
        <taxon>Bacteria</taxon>
        <taxon>Bacillati</taxon>
        <taxon>Bacillota</taxon>
        <taxon>Clostridia</taxon>
        <taxon>Lachnospirales</taxon>
        <taxon>Cellulosilyticaceae</taxon>
        <taxon>Cellulosilyticum</taxon>
    </lineage>
</organism>
<keyword evidence="2" id="KW-0963">Cytoplasm</keyword>
<protein>
    <recommendedName>
        <fullName evidence="2">Nucleoid-associated protein H9872_05195</fullName>
    </recommendedName>
</protein>
<evidence type="ECO:0000313" key="4">
    <source>
        <dbReference type="EMBL" id="MBU3804137.1"/>
    </source>
</evidence>
<comment type="caution">
    <text evidence="4">The sequence shown here is derived from an EMBL/GenBank/DDBJ whole genome shotgun (WGS) entry which is preliminary data.</text>
</comment>
<evidence type="ECO:0000256" key="3">
    <source>
        <dbReference type="SAM" id="MobiDB-lite"/>
    </source>
</evidence>
<dbReference type="Pfam" id="PF02575">
    <property type="entry name" value="YbaB_DNA_bd"/>
    <property type="match status" value="1"/>
</dbReference>
<reference evidence="4" key="1">
    <citation type="journal article" date="2021" name="PeerJ">
        <title>Extensive microbial diversity within the chicken gut microbiome revealed by metagenomics and culture.</title>
        <authorList>
            <person name="Gilroy R."/>
            <person name="Ravi A."/>
            <person name="Getino M."/>
            <person name="Pursley I."/>
            <person name="Horton D.L."/>
            <person name="Alikhan N.F."/>
            <person name="Baker D."/>
            <person name="Gharbi K."/>
            <person name="Hall N."/>
            <person name="Watson M."/>
            <person name="Adriaenssens E.M."/>
            <person name="Foster-Nyarko E."/>
            <person name="Jarju S."/>
            <person name="Secka A."/>
            <person name="Antonio M."/>
            <person name="Oren A."/>
            <person name="Chaudhuri R.R."/>
            <person name="La Ragione R."/>
            <person name="Hildebrand F."/>
            <person name="Pallen M.J."/>
        </authorList>
    </citation>
    <scope>NUCLEOTIDE SEQUENCE</scope>
    <source>
        <strain evidence="4">B5-657</strain>
    </source>
</reference>
<dbReference type="EMBL" id="JAHLFQ010000115">
    <property type="protein sequence ID" value="MBU3804137.1"/>
    <property type="molecule type" value="Genomic_DNA"/>
</dbReference>
<dbReference type="AlphaFoldDB" id="A0A9E2NKR1"/>
<gene>
    <name evidence="4" type="ORF">H9872_05195</name>
</gene>
<dbReference type="NCBIfam" id="TIGR00103">
    <property type="entry name" value="DNA_YbaB_EbfC"/>
    <property type="match status" value="1"/>
</dbReference>
<dbReference type="SUPFAM" id="SSF82607">
    <property type="entry name" value="YbaB-like"/>
    <property type="match status" value="1"/>
</dbReference>
<dbReference type="PANTHER" id="PTHR33449:SF1">
    <property type="entry name" value="NUCLEOID-ASSOCIATED PROTEIN YBAB"/>
    <property type="match status" value="1"/>
</dbReference>
<evidence type="ECO:0000256" key="1">
    <source>
        <dbReference type="ARBA" id="ARBA00023125"/>
    </source>
</evidence>
<comment type="similarity">
    <text evidence="2">Belongs to the YbaB/EbfC family.</text>
</comment>
<proteinExistence type="inferred from homology"/>
<comment type="subunit">
    <text evidence="2">Homodimer.</text>
</comment>